<name>A0A822Z719_NELNU</name>
<evidence type="ECO:0000256" key="1">
    <source>
        <dbReference type="SAM" id="MobiDB-lite"/>
    </source>
</evidence>
<feature type="compositionally biased region" description="Polar residues" evidence="1">
    <location>
        <begin position="13"/>
        <end position="24"/>
    </location>
</feature>
<reference evidence="2 3" key="1">
    <citation type="journal article" date="2020" name="Mol. Biol. Evol.">
        <title>Distinct Expression and Methylation Patterns for Genes with Different Fates following a Single Whole-Genome Duplication in Flowering Plants.</title>
        <authorList>
            <person name="Shi T."/>
            <person name="Rahmani R.S."/>
            <person name="Gugger P.F."/>
            <person name="Wang M."/>
            <person name="Li H."/>
            <person name="Zhang Y."/>
            <person name="Li Z."/>
            <person name="Wang Q."/>
            <person name="Van de Peer Y."/>
            <person name="Marchal K."/>
            <person name="Chen J."/>
        </authorList>
    </citation>
    <scope>NUCLEOTIDE SEQUENCE [LARGE SCALE GENOMIC DNA]</scope>
    <source>
        <tissue evidence="2">Leaf</tissue>
    </source>
</reference>
<organism evidence="2 3">
    <name type="scientific">Nelumbo nucifera</name>
    <name type="common">Sacred lotus</name>
    <dbReference type="NCBI Taxonomy" id="4432"/>
    <lineage>
        <taxon>Eukaryota</taxon>
        <taxon>Viridiplantae</taxon>
        <taxon>Streptophyta</taxon>
        <taxon>Embryophyta</taxon>
        <taxon>Tracheophyta</taxon>
        <taxon>Spermatophyta</taxon>
        <taxon>Magnoliopsida</taxon>
        <taxon>Proteales</taxon>
        <taxon>Nelumbonaceae</taxon>
        <taxon>Nelumbo</taxon>
    </lineage>
</organism>
<evidence type="ECO:0000313" key="3">
    <source>
        <dbReference type="Proteomes" id="UP000607653"/>
    </source>
</evidence>
<accession>A0A822Z719</accession>
<feature type="compositionally biased region" description="Basic residues" evidence="1">
    <location>
        <begin position="1"/>
        <end position="11"/>
    </location>
</feature>
<feature type="region of interest" description="Disordered" evidence="1">
    <location>
        <begin position="1"/>
        <end position="32"/>
    </location>
</feature>
<proteinExistence type="predicted"/>
<keyword evidence="3" id="KW-1185">Reference proteome</keyword>
<sequence length="32" mass="3562">MYPSKAKRFLGRQRTSMKASNGQVASGARLTY</sequence>
<evidence type="ECO:0000313" key="2">
    <source>
        <dbReference type="EMBL" id="DAD40410.1"/>
    </source>
</evidence>
<gene>
    <name evidence="2" type="ORF">HUJ06_014733</name>
</gene>
<protein>
    <submittedName>
        <fullName evidence="2">Uncharacterized protein</fullName>
    </submittedName>
</protein>
<comment type="caution">
    <text evidence="2">The sequence shown here is derived from an EMBL/GenBank/DDBJ whole genome shotgun (WGS) entry which is preliminary data.</text>
</comment>
<dbReference type="AlphaFoldDB" id="A0A822Z719"/>
<dbReference type="Proteomes" id="UP000607653">
    <property type="component" value="Unassembled WGS sequence"/>
</dbReference>
<dbReference type="EMBL" id="DUZY01000005">
    <property type="protein sequence ID" value="DAD40410.1"/>
    <property type="molecule type" value="Genomic_DNA"/>
</dbReference>